<feature type="region of interest" description="Disordered" evidence="1">
    <location>
        <begin position="106"/>
        <end position="148"/>
    </location>
</feature>
<dbReference type="Proteomes" id="UP000652761">
    <property type="component" value="Unassembled WGS sequence"/>
</dbReference>
<reference evidence="2" key="1">
    <citation type="submission" date="2017-07" db="EMBL/GenBank/DDBJ databases">
        <title>Taro Niue Genome Assembly and Annotation.</title>
        <authorList>
            <person name="Atibalentja N."/>
            <person name="Keating K."/>
            <person name="Fields C.J."/>
        </authorList>
    </citation>
    <scope>NUCLEOTIDE SEQUENCE</scope>
    <source>
        <strain evidence="2">Niue_2</strain>
        <tissue evidence="2">Leaf</tissue>
    </source>
</reference>
<feature type="compositionally biased region" description="Acidic residues" evidence="1">
    <location>
        <begin position="113"/>
        <end position="137"/>
    </location>
</feature>
<gene>
    <name evidence="2" type="ORF">Taro_035739</name>
</gene>
<proteinExistence type="predicted"/>
<accession>A0A843W7K5</accession>
<keyword evidence="3" id="KW-1185">Reference proteome</keyword>
<name>A0A843W7K5_COLES</name>
<evidence type="ECO:0000313" key="2">
    <source>
        <dbReference type="EMBL" id="MQM02968.1"/>
    </source>
</evidence>
<dbReference type="OrthoDB" id="2011366at2759"/>
<evidence type="ECO:0000313" key="3">
    <source>
        <dbReference type="Proteomes" id="UP000652761"/>
    </source>
</evidence>
<sequence>MASRRPPRSPEAGQAPGHSLSAKRSTGKTVCQSSSSLTTFNYLKSMAPSRSSCNLATSTSCLWNTFFPDAEMTPLKSRSSYDLTAAHRMGYKMVDGIVTRDLKGKGPAIVVGDGEDEEDEEDKDEDEAEDQDAEDSQSEPVDAPRDGDSIAAVDTSLATLADSQVQIQLRLTRLSTHVRFYSRRRKKQGSKIKKNKKSMYLSTARKFPVDRYKQASKTYFRTEVPIDSSSVTCRQPLTGKGFSNSLSSAC</sequence>
<protein>
    <submittedName>
        <fullName evidence="2">Uncharacterized protein</fullName>
    </submittedName>
</protein>
<organism evidence="2 3">
    <name type="scientific">Colocasia esculenta</name>
    <name type="common">Wild taro</name>
    <name type="synonym">Arum esculentum</name>
    <dbReference type="NCBI Taxonomy" id="4460"/>
    <lineage>
        <taxon>Eukaryota</taxon>
        <taxon>Viridiplantae</taxon>
        <taxon>Streptophyta</taxon>
        <taxon>Embryophyta</taxon>
        <taxon>Tracheophyta</taxon>
        <taxon>Spermatophyta</taxon>
        <taxon>Magnoliopsida</taxon>
        <taxon>Liliopsida</taxon>
        <taxon>Araceae</taxon>
        <taxon>Aroideae</taxon>
        <taxon>Colocasieae</taxon>
        <taxon>Colocasia</taxon>
    </lineage>
</organism>
<dbReference type="EMBL" id="NMUH01002952">
    <property type="protein sequence ID" value="MQM02968.1"/>
    <property type="molecule type" value="Genomic_DNA"/>
</dbReference>
<feature type="region of interest" description="Disordered" evidence="1">
    <location>
        <begin position="1"/>
        <end position="28"/>
    </location>
</feature>
<evidence type="ECO:0000256" key="1">
    <source>
        <dbReference type="SAM" id="MobiDB-lite"/>
    </source>
</evidence>
<comment type="caution">
    <text evidence="2">The sequence shown here is derived from an EMBL/GenBank/DDBJ whole genome shotgun (WGS) entry which is preliminary data.</text>
</comment>
<dbReference type="AlphaFoldDB" id="A0A843W7K5"/>